<proteinExistence type="predicted"/>
<reference evidence="3" key="1">
    <citation type="submission" date="2017-09" db="EMBL/GenBank/DDBJ databases">
        <title>Depth-based differentiation of microbial function through sediment-hosted aquifers and enrichment of novel symbionts in the deep terrestrial subsurface.</title>
        <authorList>
            <person name="Probst A.J."/>
            <person name="Ladd B."/>
            <person name="Jarett J.K."/>
            <person name="Geller-Mcgrath D.E."/>
            <person name="Sieber C.M.K."/>
            <person name="Emerson J.B."/>
            <person name="Anantharaman K."/>
            <person name="Thomas B.C."/>
            <person name="Malmstrom R."/>
            <person name="Stieglmeier M."/>
            <person name="Klingl A."/>
            <person name="Woyke T."/>
            <person name="Ryan C.M."/>
            <person name="Banfield J.F."/>
        </authorList>
    </citation>
    <scope>NUCLEOTIDE SEQUENCE [LARGE SCALE GENOMIC DNA]</scope>
</reference>
<evidence type="ECO:0000313" key="2">
    <source>
        <dbReference type="EMBL" id="PIT92589.1"/>
    </source>
</evidence>
<dbReference type="InterPro" id="IPR011041">
    <property type="entry name" value="Quinoprot_gluc/sorb_DH_b-prop"/>
</dbReference>
<dbReference type="InterPro" id="IPR011042">
    <property type="entry name" value="6-blade_b-propeller_TolB-like"/>
</dbReference>
<gene>
    <name evidence="2" type="ORF">COU08_01170</name>
</gene>
<dbReference type="InterPro" id="IPR054539">
    <property type="entry name" value="Beta-prop_PDH"/>
</dbReference>
<comment type="caution">
    <text evidence="2">The sequence shown here is derived from an EMBL/GenBank/DDBJ whole genome shotgun (WGS) entry which is preliminary data.</text>
</comment>
<dbReference type="EMBL" id="PFBA01000013">
    <property type="protein sequence ID" value="PIT92589.1"/>
    <property type="molecule type" value="Genomic_DNA"/>
</dbReference>
<evidence type="ECO:0000313" key="3">
    <source>
        <dbReference type="Proteomes" id="UP000228635"/>
    </source>
</evidence>
<organism evidence="2 3">
    <name type="scientific">Candidatus Harrisonbacteria bacterium CG10_big_fil_rev_8_21_14_0_10_42_17</name>
    <dbReference type="NCBI Taxonomy" id="1974584"/>
    <lineage>
        <taxon>Bacteria</taxon>
        <taxon>Candidatus Harrisoniibacteriota</taxon>
    </lineage>
</organism>
<dbReference type="AlphaFoldDB" id="A0A2M6WII5"/>
<dbReference type="SUPFAM" id="SSF50952">
    <property type="entry name" value="Soluble quinoprotein glucose dehydrogenase"/>
    <property type="match status" value="1"/>
</dbReference>
<dbReference type="Proteomes" id="UP000228635">
    <property type="component" value="Unassembled WGS sequence"/>
</dbReference>
<sequence length="415" mass="46013">MKRLFLISGAFFLIVITTGIAFIFHYTNLRPILLPPPRDIGDVINGTEYPLTLPDGFEIGIYARDLGRPRVMIRDSRGYVVASLLDRGEVVVLPDENHDGVADQVITILSGLNRPHGLAMRCVSRCELLVAETDKVVAYNYVSSPDFSNIHAAFSRKLIDLPSRGNHTTRTLGWLPGAEFTKLLVSIGSTCNVCREENPQRAAIYVYDFSDQSFTPFAAGLRNTVFFTVNPIDGSLWGTDMGRDLLGDDTPPDEINVISSPSLSSGQNSAVPNFGWPTCYGKNIHDTQFDKNTYIRNPCMEPFEIGSHIDIPAHSAPLGLAFIPEESFWPEEYWLDLLVAYHGSWNRAVPTGYKIVRMKLDHQGNFEGVEDFISGWLQTDNTALGRPVDVLFGNGGELFITDDKAGVIYRVVYGG</sequence>
<feature type="domain" description="Pyrroloquinoline quinone-dependent pyranose dehydrogenase beta-propeller" evidence="1">
    <location>
        <begin position="53"/>
        <end position="411"/>
    </location>
</feature>
<dbReference type="Gene3D" id="2.120.10.30">
    <property type="entry name" value="TolB, C-terminal domain"/>
    <property type="match status" value="1"/>
</dbReference>
<name>A0A2M6WII5_9BACT</name>
<evidence type="ECO:0000259" key="1">
    <source>
        <dbReference type="Pfam" id="PF22807"/>
    </source>
</evidence>
<dbReference type="Pfam" id="PF22807">
    <property type="entry name" value="TrAA12"/>
    <property type="match status" value="1"/>
</dbReference>
<protein>
    <recommendedName>
        <fullName evidence="1">Pyrroloquinoline quinone-dependent pyranose dehydrogenase beta-propeller domain-containing protein</fullName>
    </recommendedName>
</protein>
<accession>A0A2M6WII5</accession>